<dbReference type="InterPro" id="IPR051350">
    <property type="entry name" value="WD_repeat-ST_regulator"/>
</dbReference>
<dbReference type="SMART" id="SM00320">
    <property type="entry name" value="WD40"/>
    <property type="match status" value="3"/>
</dbReference>
<dbReference type="InterPro" id="IPR001680">
    <property type="entry name" value="WD40_rpt"/>
</dbReference>
<dbReference type="EMBL" id="ANNX02000012">
    <property type="protein sequence ID" value="KYC44054.1"/>
    <property type="molecule type" value="Genomic_DNA"/>
</dbReference>
<dbReference type="OrthoDB" id="464883at2"/>
<dbReference type="InterPro" id="IPR015943">
    <property type="entry name" value="WD40/YVTN_repeat-like_dom_sf"/>
</dbReference>
<dbReference type="PANTHER" id="PTHR22838">
    <property type="entry name" value="WD REPEAT PROTEIN 26-RELATED"/>
    <property type="match status" value="1"/>
</dbReference>
<gene>
    <name evidence="6" type="ORF">WA1_02620</name>
</gene>
<evidence type="ECO:0000259" key="5">
    <source>
        <dbReference type="Pfam" id="PF19995"/>
    </source>
</evidence>
<dbReference type="Proteomes" id="UP000076925">
    <property type="component" value="Unassembled WGS sequence"/>
</dbReference>
<dbReference type="PROSITE" id="PS50082">
    <property type="entry name" value="WD_REPEATS_2"/>
    <property type="match status" value="1"/>
</dbReference>
<name>A0A139XH82_9CYAN</name>
<dbReference type="InterPro" id="IPR045475">
    <property type="entry name" value="iSTAND"/>
</dbReference>
<protein>
    <submittedName>
        <fullName evidence="6">Uncharacterized protein</fullName>
    </submittedName>
</protein>
<keyword evidence="7" id="KW-1185">Reference proteome</keyword>
<dbReference type="SUPFAM" id="SSF50978">
    <property type="entry name" value="WD40 repeat-like"/>
    <property type="match status" value="1"/>
</dbReference>
<evidence type="ECO:0000313" key="6">
    <source>
        <dbReference type="EMBL" id="KYC44054.1"/>
    </source>
</evidence>
<dbReference type="Pfam" id="PF19995">
    <property type="entry name" value="iSTAND"/>
    <property type="match status" value="1"/>
</dbReference>
<evidence type="ECO:0000259" key="4">
    <source>
        <dbReference type="Pfam" id="PF08662"/>
    </source>
</evidence>
<evidence type="ECO:0000256" key="3">
    <source>
        <dbReference type="PROSITE-ProRule" id="PRU00221"/>
    </source>
</evidence>
<dbReference type="InterPro" id="IPR013979">
    <property type="entry name" value="TIF_beta_prop-like"/>
</dbReference>
<proteinExistence type="predicted"/>
<accession>A0A139XH82</accession>
<evidence type="ECO:0000256" key="2">
    <source>
        <dbReference type="ARBA" id="ARBA00022737"/>
    </source>
</evidence>
<comment type="caution">
    <text evidence="6">The sequence shown here is derived from an EMBL/GenBank/DDBJ whole genome shotgun (WGS) entry which is preliminary data.</text>
</comment>
<dbReference type="PANTHER" id="PTHR22838:SF0">
    <property type="entry name" value="WD REPEAT-CONTAINING PROTEIN 26"/>
    <property type="match status" value="1"/>
</dbReference>
<dbReference type="InterPro" id="IPR036322">
    <property type="entry name" value="WD40_repeat_dom_sf"/>
</dbReference>
<feature type="repeat" description="WD" evidence="3">
    <location>
        <begin position="8"/>
        <end position="49"/>
    </location>
</feature>
<dbReference type="Pfam" id="PF08662">
    <property type="entry name" value="eIF2A"/>
    <property type="match status" value="1"/>
</dbReference>
<keyword evidence="2" id="KW-0677">Repeat</keyword>
<dbReference type="STRING" id="128403.WA1_02620"/>
<keyword evidence="1 3" id="KW-0853">WD repeat</keyword>
<organism evidence="6 7">
    <name type="scientific">Scytonema hofmannii PCC 7110</name>
    <dbReference type="NCBI Taxonomy" id="128403"/>
    <lineage>
        <taxon>Bacteria</taxon>
        <taxon>Bacillati</taxon>
        <taxon>Cyanobacteriota</taxon>
        <taxon>Cyanophyceae</taxon>
        <taxon>Nostocales</taxon>
        <taxon>Scytonemataceae</taxon>
        <taxon>Scytonema</taxon>
    </lineage>
</organism>
<feature type="domain" description="Translation initiation factor beta propellor-like" evidence="4">
    <location>
        <begin position="9"/>
        <end position="112"/>
    </location>
</feature>
<dbReference type="AlphaFoldDB" id="A0A139XH82"/>
<evidence type="ECO:0000256" key="1">
    <source>
        <dbReference type="ARBA" id="ARBA00022574"/>
    </source>
</evidence>
<evidence type="ECO:0000313" key="7">
    <source>
        <dbReference type="Proteomes" id="UP000076925"/>
    </source>
</evidence>
<dbReference type="PROSITE" id="PS50294">
    <property type="entry name" value="WD_REPEATS_REGION"/>
    <property type="match status" value="1"/>
</dbReference>
<reference evidence="6 7" key="1">
    <citation type="journal article" date="2013" name="Genome Biol. Evol.">
        <title>Genomes of Stigonematalean cyanobacteria (subsection V) and the evolution of oxygenic photosynthesis from prokaryotes to plastids.</title>
        <authorList>
            <person name="Dagan T."/>
            <person name="Roettger M."/>
            <person name="Stucken K."/>
            <person name="Landan G."/>
            <person name="Koch R."/>
            <person name="Major P."/>
            <person name="Gould S.B."/>
            <person name="Goremykin V.V."/>
            <person name="Rippka R."/>
            <person name="Tandeau de Marsac N."/>
            <person name="Gugger M."/>
            <person name="Lockhart P.J."/>
            <person name="Allen J.F."/>
            <person name="Brune I."/>
            <person name="Maus I."/>
            <person name="Puhler A."/>
            <person name="Martin W.F."/>
        </authorList>
    </citation>
    <scope>NUCLEOTIDE SEQUENCE [LARGE SCALE GENOMIC DNA]</scope>
    <source>
        <strain evidence="6 7">PCC 7110</strain>
    </source>
</reference>
<sequence length="317" mass="36441">MTEGKAKEFRHQKEVSKLLFRPNSRQFITVENNKVIRLWDLSGKQETQLQLKSTSSIGHIKFSPDGKLLAIATDGSSTDLQLWDVTSGKQIVEFPEEHIDDIIFSPDSKQLAAIKMDGSIRFWLKMNMSSRGIGRGTPHLWRQLSSLWGLSKDSEPNLIIDRIYARSQTQDVIFIFDDVDYMPPKVLKTWLQEFWEPLITQIERKPPLTRKNAYLLMFLVDNSGSVCESNIPLIKKFDEPDYPRIPLCLPPVNPFSQNVLADWIQTVMASGMMQIPTGLTSKILFENSDNGIPEFVYEEICNYYGYSWEEAVAKWLV</sequence>
<feature type="domain" description="Inactive STAND" evidence="5">
    <location>
        <begin position="138"/>
        <end position="220"/>
    </location>
</feature>
<dbReference type="Gene3D" id="2.130.10.10">
    <property type="entry name" value="YVTN repeat-like/Quinoprotein amine dehydrogenase"/>
    <property type="match status" value="1"/>
</dbReference>